<evidence type="ECO:0000259" key="3">
    <source>
        <dbReference type="PROSITE" id="PS50001"/>
    </source>
</evidence>
<evidence type="ECO:0000313" key="4">
    <source>
        <dbReference type="EMBL" id="MBA4620267.1"/>
    </source>
</evidence>
<dbReference type="PANTHER" id="PTHR11801">
    <property type="entry name" value="SIGNAL TRANSDUCER AND ACTIVATOR OF TRANSCRIPTION"/>
    <property type="match status" value="1"/>
</dbReference>
<evidence type="ECO:0000256" key="2">
    <source>
        <dbReference type="PROSITE-ProRule" id="PRU00191"/>
    </source>
</evidence>
<sequence>MNHVLVVQDPPVHLSLDCSSAADIEVDSDGVWTIVGGKASCRRYFALDIRLLNAFGEPVDKELEVVASLVYATDRAPVEKSEDGEAPLLTNSDGFEFPSNERPTKLLHGRASFKLKISQLSSKCHNRLFCIKFGLPQMRHYPFLVVFSPPIRCISRTSNTKMPTMTWKKLPSGLHLFNGSNSPKYGNGCAELQQSALCEARPSPPLKRVKLGQDNAFTDTNSDASAKRPDEECNSYTVAANKVQSALRTSLESLQENYGEIDNSASDSESVGARNTELKNVPRNKELISDLTIFRYCLGGLSERLFMLKEISLFVSEQDMADMAEQVSLFSGCSHHRYQIMMTKRLLDEEERAWNLISQDRSQVHWDNVVFEIEEHFMRIACCSARSLSQQDLNFLRKISGAREYMTRDNFAKMWRWLYPVASTISRPEINVLWASTSPKWIEGFVTKEEVEYALQSPLSIQEPGTFILRFPTSRNWPHPDAGSLVASYIGTDFALHHRQLSLDYSTGKFDADAKSLHELLLSEPELSRVGRIMRSDLTV</sequence>
<protein>
    <recommendedName>
        <fullName evidence="3">SH2 domain-containing protein</fullName>
    </recommendedName>
</protein>
<evidence type="ECO:0000256" key="1">
    <source>
        <dbReference type="ARBA" id="ARBA00022999"/>
    </source>
</evidence>
<reference evidence="4" key="2">
    <citation type="submission" date="2020-07" db="EMBL/GenBank/DDBJ databases">
        <authorList>
            <person name="Vera ALvarez R."/>
            <person name="Arias-Moreno D.M."/>
            <person name="Jimenez-Jacinto V."/>
            <person name="Jimenez-Bremont J.F."/>
            <person name="Swaminathan K."/>
            <person name="Moose S.P."/>
            <person name="Guerrero-Gonzalez M.L."/>
            <person name="Marino-Ramirez L."/>
            <person name="Landsman D."/>
            <person name="Rodriguez-Kessler M."/>
            <person name="Delgado-Sanchez P."/>
        </authorList>
    </citation>
    <scope>NUCLEOTIDE SEQUENCE</scope>
    <source>
        <tissue evidence="4">Cladode</tissue>
    </source>
</reference>
<dbReference type="AlphaFoldDB" id="A0A7C9CM39"/>
<dbReference type="InterPro" id="IPR036860">
    <property type="entry name" value="SH2_dom_sf"/>
</dbReference>
<organism evidence="4">
    <name type="scientific">Opuntia streptacantha</name>
    <name type="common">Prickly pear cactus</name>
    <name type="synonym">Opuntia cardona</name>
    <dbReference type="NCBI Taxonomy" id="393608"/>
    <lineage>
        <taxon>Eukaryota</taxon>
        <taxon>Viridiplantae</taxon>
        <taxon>Streptophyta</taxon>
        <taxon>Embryophyta</taxon>
        <taxon>Tracheophyta</taxon>
        <taxon>Spermatophyta</taxon>
        <taxon>Magnoliopsida</taxon>
        <taxon>eudicotyledons</taxon>
        <taxon>Gunneridae</taxon>
        <taxon>Pentapetalae</taxon>
        <taxon>Caryophyllales</taxon>
        <taxon>Cactineae</taxon>
        <taxon>Cactaceae</taxon>
        <taxon>Opuntioideae</taxon>
        <taxon>Opuntia</taxon>
    </lineage>
</organism>
<keyword evidence="1 2" id="KW-0727">SH2 domain</keyword>
<dbReference type="SUPFAM" id="SSF55550">
    <property type="entry name" value="SH2 domain"/>
    <property type="match status" value="1"/>
</dbReference>
<dbReference type="EMBL" id="GISG01029957">
    <property type="protein sequence ID" value="MBA4620267.1"/>
    <property type="molecule type" value="Transcribed_RNA"/>
</dbReference>
<dbReference type="GO" id="GO:0003700">
    <property type="term" value="F:DNA-binding transcription factor activity"/>
    <property type="evidence" value="ECO:0007669"/>
    <property type="project" value="InterPro"/>
</dbReference>
<feature type="domain" description="SH2" evidence="3">
    <location>
        <begin position="441"/>
        <end position="501"/>
    </location>
</feature>
<dbReference type="InterPro" id="IPR000980">
    <property type="entry name" value="SH2"/>
</dbReference>
<dbReference type="PROSITE" id="PS50001">
    <property type="entry name" value="SH2"/>
    <property type="match status" value="1"/>
</dbReference>
<name>A0A7C9CM39_OPUST</name>
<dbReference type="InterPro" id="IPR001217">
    <property type="entry name" value="STAT"/>
</dbReference>
<dbReference type="Gene3D" id="3.30.505.10">
    <property type="entry name" value="SH2 domain"/>
    <property type="match status" value="1"/>
</dbReference>
<accession>A0A7C9CM39</accession>
<dbReference type="GO" id="GO:0007165">
    <property type="term" value="P:signal transduction"/>
    <property type="evidence" value="ECO:0007669"/>
    <property type="project" value="InterPro"/>
</dbReference>
<reference evidence="4" key="1">
    <citation type="journal article" date="2013" name="J. Plant Res.">
        <title>Effect of fungi and light on seed germination of three Opuntia species from semiarid lands of central Mexico.</title>
        <authorList>
            <person name="Delgado-Sanchez P."/>
            <person name="Jimenez-Bremont J.F."/>
            <person name="Guerrero-Gonzalez Mde L."/>
            <person name="Flores J."/>
        </authorList>
    </citation>
    <scope>NUCLEOTIDE SEQUENCE</scope>
    <source>
        <tissue evidence="4">Cladode</tissue>
    </source>
</reference>
<proteinExistence type="predicted"/>